<accession>A0ABV0EQ49</accession>
<keyword evidence="1" id="KW-1133">Transmembrane helix</keyword>
<keyword evidence="1" id="KW-0812">Transmembrane</keyword>
<comment type="caution">
    <text evidence="2">The sequence shown here is derived from an EMBL/GenBank/DDBJ whole genome shotgun (WGS) entry which is preliminary data.</text>
</comment>
<evidence type="ECO:0000313" key="2">
    <source>
        <dbReference type="EMBL" id="MEO1770746.1"/>
    </source>
</evidence>
<evidence type="ECO:0000256" key="1">
    <source>
        <dbReference type="SAM" id="Phobius"/>
    </source>
</evidence>
<keyword evidence="3" id="KW-1185">Reference proteome</keyword>
<sequence length="177" mass="20598">MKKNRQPQKIDASENIIRKPLFWVVFLSMMFLIGLPVCLLAPPSTESADSIDLIADYYYSITGVSMWIVIAGFIFVLLAINLYFYFRFKLIIHQKRFSVTPIFGPTYDVPFSSIKKVELIKWSNKGSHIDIKYSNKKLTVFYTVDRYGEFKQKGVAVLSKKFEEHKITIVEDYDFPV</sequence>
<gene>
    <name evidence="2" type="ORF">JZO67_002699</name>
</gene>
<evidence type="ECO:0000313" key="3">
    <source>
        <dbReference type="Proteomes" id="UP000664357"/>
    </source>
</evidence>
<reference evidence="2 3" key="1">
    <citation type="submission" date="2024-02" db="EMBL/GenBank/DDBJ databases">
        <title>The Genome Sequence of Enterococcus sp. DIV0159.</title>
        <authorList>
            <person name="Earl A."/>
            <person name="Manson A."/>
            <person name="Gilmore M."/>
            <person name="Sanders J."/>
            <person name="Shea T."/>
            <person name="Howe W."/>
            <person name="Livny J."/>
            <person name="Cuomo C."/>
            <person name="Neafsey D."/>
            <person name="Birren B."/>
        </authorList>
    </citation>
    <scope>NUCLEOTIDE SEQUENCE [LARGE SCALE GENOMIC DNA]</scope>
    <source>
        <strain evidence="2 3">665A</strain>
    </source>
</reference>
<dbReference type="Proteomes" id="UP000664357">
    <property type="component" value="Unassembled WGS sequence"/>
</dbReference>
<name>A0ABV0EQ49_9ENTE</name>
<keyword evidence="1" id="KW-0472">Membrane</keyword>
<organism evidence="2 3">
    <name type="scientific">Candidatus Enterococcus ferrettii</name>
    <dbReference type="NCBI Taxonomy" id="2815324"/>
    <lineage>
        <taxon>Bacteria</taxon>
        <taxon>Bacillati</taxon>
        <taxon>Bacillota</taxon>
        <taxon>Bacilli</taxon>
        <taxon>Lactobacillales</taxon>
        <taxon>Enterococcaceae</taxon>
        <taxon>Enterococcus</taxon>
    </lineage>
</organism>
<dbReference type="RefSeq" id="WP_207703696.1">
    <property type="nucleotide sequence ID" value="NZ_JAFREL020000002.1"/>
</dbReference>
<dbReference type="EMBL" id="JAFREL020000002">
    <property type="protein sequence ID" value="MEO1770746.1"/>
    <property type="molecule type" value="Genomic_DNA"/>
</dbReference>
<feature type="transmembrane region" description="Helical" evidence="1">
    <location>
        <begin position="64"/>
        <end position="86"/>
    </location>
</feature>
<feature type="transmembrane region" description="Helical" evidence="1">
    <location>
        <begin position="21"/>
        <end position="44"/>
    </location>
</feature>
<protein>
    <submittedName>
        <fullName evidence="2">Uncharacterized protein</fullName>
    </submittedName>
</protein>
<proteinExistence type="predicted"/>